<sequence length="223" mass="25395">MRKAVFCFLFTLSCLFIYAGDIANFVNLGFSSDGTKFAFGEHGLTDETYQAYANIYCIDVIDNSFLPSGYFKTSPTKETGGKESKNVFLSLLDRANYSLDKWNIKQKNEGRAIYVSTNSTVNENTLMFRDFETEDEYVVVIHKDKKSDMEAAFYITVEIIRPNGSKITKEIGQKGKFRTGIRDYSIKKIIIDNTNTSLIFVIEKHLYTKSGISIRYMAEAVKL</sequence>
<protein>
    <submittedName>
        <fullName evidence="1">DUF2259 domain-containing protein</fullName>
    </submittedName>
</protein>
<dbReference type="Proteomes" id="UP000593915">
    <property type="component" value="Chromosome"/>
</dbReference>
<gene>
    <name evidence="1" type="ORF">IFE08_07575</name>
</gene>
<dbReference type="RefSeq" id="WP_024466302.1">
    <property type="nucleotide sequence ID" value="NZ_CP045670.1"/>
</dbReference>
<dbReference type="EMBL" id="CP061839">
    <property type="protein sequence ID" value="QOW59737.1"/>
    <property type="molecule type" value="Genomic_DNA"/>
</dbReference>
<dbReference type="AlphaFoldDB" id="A0A7S7AVE7"/>
<proteinExistence type="predicted"/>
<name>A0A7S7AVE7_9SPIR</name>
<dbReference type="InterPro" id="IPR018725">
    <property type="entry name" value="DUF2259_secreted"/>
</dbReference>
<evidence type="ECO:0000313" key="2">
    <source>
        <dbReference type="Proteomes" id="UP000593915"/>
    </source>
</evidence>
<accession>A0A7S7AVE7</accession>
<evidence type="ECO:0000313" key="1">
    <source>
        <dbReference type="EMBL" id="QOW59737.1"/>
    </source>
</evidence>
<dbReference type="Pfam" id="PF10016">
    <property type="entry name" value="DUF2259"/>
    <property type="match status" value="1"/>
</dbReference>
<organism evidence="1 2">
    <name type="scientific">Treponema pedis</name>
    <dbReference type="NCBI Taxonomy" id="409322"/>
    <lineage>
        <taxon>Bacteria</taxon>
        <taxon>Pseudomonadati</taxon>
        <taxon>Spirochaetota</taxon>
        <taxon>Spirochaetia</taxon>
        <taxon>Spirochaetales</taxon>
        <taxon>Treponemataceae</taxon>
        <taxon>Treponema</taxon>
    </lineage>
</organism>
<reference evidence="1 2" key="1">
    <citation type="submission" date="2020-09" db="EMBL/GenBank/DDBJ databases">
        <title>Characterization of Treponema spp. from bovine digital dermatitis in Korea.</title>
        <authorList>
            <person name="Espiritu H.M."/>
            <person name="Cho Y.I."/>
            <person name="Mamuad L."/>
        </authorList>
    </citation>
    <scope>NUCLEOTIDE SEQUENCE [LARGE SCALE GENOMIC DNA]</scope>
    <source>
        <strain evidence="1 2">KS1</strain>
    </source>
</reference>